<dbReference type="STRING" id="225164.V3ZLZ6"/>
<dbReference type="CDD" id="cd21958">
    <property type="entry name" value="MyUb_Myo6"/>
    <property type="match status" value="1"/>
</dbReference>
<dbReference type="EMBL" id="KB203683">
    <property type="protein sequence ID" value="ESO83450.1"/>
    <property type="molecule type" value="Genomic_DNA"/>
</dbReference>
<proteinExistence type="predicted"/>
<dbReference type="InterPro" id="IPR032412">
    <property type="entry name" value="Myosin-VI_CBD"/>
</dbReference>
<dbReference type="KEGG" id="lgi:LOTGIDRAFT_76027"/>
<dbReference type="GeneID" id="20252209"/>
<dbReference type="OMA" id="THELSKW"/>
<feature type="domain" description="Myosin VI cargo binding" evidence="2">
    <location>
        <begin position="102"/>
        <end position="193"/>
    </location>
</feature>
<dbReference type="AlphaFoldDB" id="V3ZLZ6"/>
<protein>
    <recommendedName>
        <fullName evidence="2">Myosin VI cargo binding domain-containing protein</fullName>
    </recommendedName>
</protein>
<feature type="non-terminal residue" evidence="3">
    <location>
        <position position="196"/>
    </location>
</feature>
<organism evidence="3 4">
    <name type="scientific">Lottia gigantea</name>
    <name type="common">Giant owl limpet</name>
    <dbReference type="NCBI Taxonomy" id="225164"/>
    <lineage>
        <taxon>Eukaryota</taxon>
        <taxon>Metazoa</taxon>
        <taxon>Spiralia</taxon>
        <taxon>Lophotrochozoa</taxon>
        <taxon>Mollusca</taxon>
        <taxon>Gastropoda</taxon>
        <taxon>Patellogastropoda</taxon>
        <taxon>Lottioidea</taxon>
        <taxon>Lottiidae</taxon>
        <taxon>Lottia</taxon>
    </lineage>
</organism>
<evidence type="ECO:0000313" key="4">
    <source>
        <dbReference type="Proteomes" id="UP000030746"/>
    </source>
</evidence>
<dbReference type="Pfam" id="PF16521">
    <property type="entry name" value="Myosin-VI_CBD"/>
    <property type="match status" value="1"/>
</dbReference>
<dbReference type="OrthoDB" id="6108017at2759"/>
<feature type="non-terminal residue" evidence="3">
    <location>
        <position position="1"/>
    </location>
</feature>
<dbReference type="Proteomes" id="UP000030746">
    <property type="component" value="Unassembled WGS sequence"/>
</dbReference>
<name>V3ZLZ6_LOTGI</name>
<dbReference type="RefSeq" id="XP_009065839.1">
    <property type="nucleotide sequence ID" value="XM_009067591.1"/>
</dbReference>
<evidence type="ECO:0000256" key="1">
    <source>
        <dbReference type="SAM" id="MobiDB-lite"/>
    </source>
</evidence>
<dbReference type="HOGENOM" id="CLU_120299_0_0_1"/>
<accession>V3ZLZ6</accession>
<evidence type="ECO:0000313" key="3">
    <source>
        <dbReference type="EMBL" id="ESO83450.1"/>
    </source>
</evidence>
<dbReference type="CTD" id="20252209"/>
<keyword evidence="4" id="KW-1185">Reference proteome</keyword>
<gene>
    <name evidence="3" type="ORF">LOTGIDRAFT_76027</name>
</gene>
<sequence length="196" mass="22565">EAKARQQAAAAKKYDLTKWKYAELRDAINTSCDLELLDACREEFHRRLKVYHSWKSKNKKRTDAGDQRAPNELVQNGKKIKTSEHAPAPPQRRPASEKGAAQRYFRIPFAKPSDEYREESGPKGHGMWYAHFDGKWIARQMELYQDKPAILLLAGVDDIQMCELNLEETGLTKKQGAEILENEFENEWQKNGGPAY</sequence>
<evidence type="ECO:0000259" key="2">
    <source>
        <dbReference type="Pfam" id="PF16521"/>
    </source>
</evidence>
<feature type="region of interest" description="Disordered" evidence="1">
    <location>
        <begin position="56"/>
        <end position="99"/>
    </location>
</feature>
<reference evidence="3 4" key="1">
    <citation type="journal article" date="2013" name="Nature">
        <title>Insights into bilaterian evolution from three spiralian genomes.</title>
        <authorList>
            <person name="Simakov O."/>
            <person name="Marletaz F."/>
            <person name="Cho S.J."/>
            <person name="Edsinger-Gonzales E."/>
            <person name="Havlak P."/>
            <person name="Hellsten U."/>
            <person name="Kuo D.H."/>
            <person name="Larsson T."/>
            <person name="Lv J."/>
            <person name="Arendt D."/>
            <person name="Savage R."/>
            <person name="Osoegawa K."/>
            <person name="de Jong P."/>
            <person name="Grimwood J."/>
            <person name="Chapman J.A."/>
            <person name="Shapiro H."/>
            <person name="Aerts A."/>
            <person name="Otillar R.P."/>
            <person name="Terry A.Y."/>
            <person name="Boore J.L."/>
            <person name="Grigoriev I.V."/>
            <person name="Lindberg D.R."/>
            <person name="Seaver E.C."/>
            <person name="Weisblat D.A."/>
            <person name="Putnam N.H."/>
            <person name="Rokhsar D.S."/>
        </authorList>
    </citation>
    <scope>NUCLEOTIDE SEQUENCE [LARGE SCALE GENOMIC DNA]</scope>
</reference>